<feature type="region of interest" description="Disordered" evidence="2">
    <location>
        <begin position="66"/>
        <end position="166"/>
    </location>
</feature>
<feature type="compositionally biased region" description="Low complexity" evidence="2">
    <location>
        <begin position="66"/>
        <end position="81"/>
    </location>
</feature>
<dbReference type="PANTHER" id="PTHR31836">
    <property type="match status" value="1"/>
</dbReference>
<gene>
    <name evidence="4" type="ORF">QBC38DRAFT_49963</name>
</gene>
<accession>A0AAN7BVK8</accession>
<dbReference type="Gene3D" id="2.40.40.10">
    <property type="entry name" value="RlpA-like domain"/>
    <property type="match status" value="1"/>
</dbReference>
<evidence type="ECO:0000256" key="3">
    <source>
        <dbReference type="SAM" id="SignalP"/>
    </source>
</evidence>
<feature type="compositionally biased region" description="Pro residues" evidence="2">
    <location>
        <begin position="120"/>
        <end position="131"/>
    </location>
</feature>
<dbReference type="CDD" id="cd22191">
    <property type="entry name" value="DPBB_RlpA_EXP_N-like"/>
    <property type="match status" value="1"/>
</dbReference>
<keyword evidence="5" id="KW-1185">Reference proteome</keyword>
<reference evidence="4" key="1">
    <citation type="journal article" date="2023" name="Mol. Phylogenet. Evol.">
        <title>Genome-scale phylogeny and comparative genomics of the fungal order Sordariales.</title>
        <authorList>
            <person name="Hensen N."/>
            <person name="Bonometti L."/>
            <person name="Westerberg I."/>
            <person name="Brannstrom I.O."/>
            <person name="Guillou S."/>
            <person name="Cros-Aarteil S."/>
            <person name="Calhoun S."/>
            <person name="Haridas S."/>
            <person name="Kuo A."/>
            <person name="Mondo S."/>
            <person name="Pangilinan J."/>
            <person name="Riley R."/>
            <person name="LaButti K."/>
            <person name="Andreopoulos B."/>
            <person name="Lipzen A."/>
            <person name="Chen C."/>
            <person name="Yan M."/>
            <person name="Daum C."/>
            <person name="Ng V."/>
            <person name="Clum A."/>
            <person name="Steindorff A."/>
            <person name="Ohm R.A."/>
            <person name="Martin F."/>
            <person name="Silar P."/>
            <person name="Natvig D.O."/>
            <person name="Lalanne C."/>
            <person name="Gautier V."/>
            <person name="Ament-Velasquez S.L."/>
            <person name="Kruys A."/>
            <person name="Hutchinson M.I."/>
            <person name="Powell A.J."/>
            <person name="Barry K."/>
            <person name="Miller A.N."/>
            <person name="Grigoriev I.V."/>
            <person name="Debuchy R."/>
            <person name="Gladieux P."/>
            <person name="Hiltunen Thoren M."/>
            <person name="Johannesson H."/>
        </authorList>
    </citation>
    <scope>NUCLEOTIDE SEQUENCE</scope>
    <source>
        <strain evidence="4">CBS 990.96</strain>
    </source>
</reference>
<dbReference type="AlphaFoldDB" id="A0AAN7BVK8"/>
<feature type="signal peptide" evidence="3">
    <location>
        <begin position="1"/>
        <end position="16"/>
    </location>
</feature>
<dbReference type="Proteomes" id="UP001301958">
    <property type="component" value="Unassembled WGS sequence"/>
</dbReference>
<feature type="compositionally biased region" description="Polar residues" evidence="2">
    <location>
        <begin position="87"/>
        <end position="105"/>
    </location>
</feature>
<dbReference type="InterPro" id="IPR036908">
    <property type="entry name" value="RlpA-like_sf"/>
</dbReference>
<sequence length="268" mass="27858">MKAIIAVGLLATVALAQPHAHQHGHLHRKRGDQKRAVVVTDWVMETVTETVTLVIDESTTEVILPSSAPATTSSSSAAVTPRPGQFFETSKTSSSEIVVPPTTSEAPKVVETPSPVAQQQPPPPPPPPVETPKPVSTPAAPPPPPPPKPVETPASGGGGGSAPSGARTGDFTYYQVGLGACGWDDSGKDHTDNIVAISHIVMGTQSNGNPYCGKSISVSANGKTVQATVRDKCMGCAADAVDGTEKMFLELFGTLDVGRAPVKWWFNE</sequence>
<reference evidence="4" key="2">
    <citation type="submission" date="2023-05" db="EMBL/GenBank/DDBJ databases">
        <authorList>
            <consortium name="Lawrence Berkeley National Laboratory"/>
            <person name="Steindorff A."/>
            <person name="Hensen N."/>
            <person name="Bonometti L."/>
            <person name="Westerberg I."/>
            <person name="Brannstrom I.O."/>
            <person name="Guillou S."/>
            <person name="Cros-Aarteil S."/>
            <person name="Calhoun S."/>
            <person name="Haridas S."/>
            <person name="Kuo A."/>
            <person name="Mondo S."/>
            <person name="Pangilinan J."/>
            <person name="Riley R."/>
            <person name="Labutti K."/>
            <person name="Andreopoulos B."/>
            <person name="Lipzen A."/>
            <person name="Chen C."/>
            <person name="Yanf M."/>
            <person name="Daum C."/>
            <person name="Ng V."/>
            <person name="Clum A."/>
            <person name="Ohm R."/>
            <person name="Martin F."/>
            <person name="Silar P."/>
            <person name="Natvig D."/>
            <person name="Lalanne C."/>
            <person name="Gautier V."/>
            <person name="Ament-Velasquez S.L."/>
            <person name="Kruys A."/>
            <person name="Hutchinson M.I."/>
            <person name="Powell A.J."/>
            <person name="Barry K."/>
            <person name="Miller A.N."/>
            <person name="Grigoriev I.V."/>
            <person name="Debuchy R."/>
            <person name="Gladieux P."/>
            <person name="Thoren M.H."/>
            <person name="Johannesson H."/>
        </authorList>
    </citation>
    <scope>NUCLEOTIDE SEQUENCE</scope>
    <source>
        <strain evidence="4">CBS 990.96</strain>
    </source>
</reference>
<organism evidence="4 5">
    <name type="scientific">Podospora fimiseda</name>
    <dbReference type="NCBI Taxonomy" id="252190"/>
    <lineage>
        <taxon>Eukaryota</taxon>
        <taxon>Fungi</taxon>
        <taxon>Dikarya</taxon>
        <taxon>Ascomycota</taxon>
        <taxon>Pezizomycotina</taxon>
        <taxon>Sordariomycetes</taxon>
        <taxon>Sordariomycetidae</taxon>
        <taxon>Sordariales</taxon>
        <taxon>Podosporaceae</taxon>
        <taxon>Podospora</taxon>
    </lineage>
</organism>
<dbReference type="PANTHER" id="PTHR31836:SF28">
    <property type="entry name" value="SRCR DOMAIN-CONTAINING PROTEIN-RELATED"/>
    <property type="match status" value="1"/>
</dbReference>
<feature type="chain" id="PRO_5043033317" evidence="3">
    <location>
        <begin position="17"/>
        <end position="268"/>
    </location>
</feature>
<proteinExistence type="predicted"/>
<feature type="compositionally biased region" description="Pro residues" evidence="2">
    <location>
        <begin position="139"/>
        <end position="150"/>
    </location>
</feature>
<evidence type="ECO:0000313" key="4">
    <source>
        <dbReference type="EMBL" id="KAK4230262.1"/>
    </source>
</evidence>
<name>A0AAN7BVK8_9PEZI</name>
<dbReference type="InterPro" id="IPR051477">
    <property type="entry name" value="Expansin_CellWall"/>
</dbReference>
<evidence type="ECO:0000313" key="5">
    <source>
        <dbReference type="Proteomes" id="UP001301958"/>
    </source>
</evidence>
<evidence type="ECO:0000256" key="1">
    <source>
        <dbReference type="ARBA" id="ARBA00022729"/>
    </source>
</evidence>
<comment type="caution">
    <text evidence="4">The sequence shown here is derived from an EMBL/GenBank/DDBJ whole genome shotgun (WGS) entry which is preliminary data.</text>
</comment>
<evidence type="ECO:0000256" key="2">
    <source>
        <dbReference type="SAM" id="MobiDB-lite"/>
    </source>
</evidence>
<dbReference type="EMBL" id="MU865300">
    <property type="protein sequence ID" value="KAK4230262.1"/>
    <property type="molecule type" value="Genomic_DNA"/>
</dbReference>
<keyword evidence="1 3" id="KW-0732">Signal</keyword>
<dbReference type="SUPFAM" id="SSF50685">
    <property type="entry name" value="Barwin-like endoglucanases"/>
    <property type="match status" value="1"/>
</dbReference>
<protein>
    <submittedName>
        <fullName evidence="4">Allergen asp f7 protein</fullName>
    </submittedName>
</protein>